<dbReference type="GO" id="GO:0009306">
    <property type="term" value="P:protein secretion"/>
    <property type="evidence" value="ECO:0007669"/>
    <property type="project" value="UniProtKB-UniRule"/>
</dbReference>
<dbReference type="AlphaFoldDB" id="A0A2T4Z1R7"/>
<feature type="transmembrane region" description="Helical" evidence="9">
    <location>
        <begin position="40"/>
        <end position="61"/>
    </location>
</feature>
<keyword evidence="2 9" id="KW-0813">Transport</keyword>
<sequence>MGFLGRLGRGIKRSFTGMINFFRGVGTELKKVSWPTRQELFKYTLVVLVTVTLVTIFITLLDLGIGSLVEMITAA</sequence>
<dbReference type="RefSeq" id="WP_107728347.1">
    <property type="nucleotide sequence ID" value="NZ_PZZP01000003.1"/>
</dbReference>
<dbReference type="PANTHER" id="PTHR33910">
    <property type="entry name" value="PROTEIN TRANSLOCASE SUBUNIT SECE"/>
    <property type="match status" value="1"/>
</dbReference>
<dbReference type="Gene3D" id="1.20.5.1030">
    <property type="entry name" value="Preprotein translocase secy subunit"/>
    <property type="match status" value="1"/>
</dbReference>
<dbReference type="GO" id="GO:0005886">
    <property type="term" value="C:plasma membrane"/>
    <property type="evidence" value="ECO:0007669"/>
    <property type="project" value="UniProtKB-SubCell"/>
</dbReference>
<proteinExistence type="inferred from homology"/>
<keyword evidence="6 9" id="KW-1133">Transmembrane helix</keyword>
<dbReference type="InterPro" id="IPR001901">
    <property type="entry name" value="Translocase_SecE/Sec61-g"/>
</dbReference>
<gene>
    <name evidence="9" type="primary">secE</name>
    <name evidence="10" type="ORF">C8J48_3364</name>
</gene>
<dbReference type="Pfam" id="PF00584">
    <property type="entry name" value="SecE"/>
    <property type="match status" value="1"/>
</dbReference>
<comment type="subunit">
    <text evidence="9">Component of the Sec protein translocase complex. Heterotrimer consisting of SecY, SecE and SecG subunits. The heterotrimers can form oligomers, although 1 heterotrimer is thought to be able to translocate proteins. Interacts with the ribosome. Interacts with SecDF, and other proteins may be involved. Interacts with SecA.</text>
</comment>
<comment type="caution">
    <text evidence="10">The sequence shown here is derived from an EMBL/GenBank/DDBJ whole genome shotgun (WGS) entry which is preliminary data.</text>
</comment>
<reference evidence="10 11" key="1">
    <citation type="submission" date="2018-04" db="EMBL/GenBank/DDBJ databases">
        <title>Genomic Encyclopedia of Archaeal and Bacterial Type Strains, Phase II (KMG-II): from individual species to whole genera.</title>
        <authorList>
            <person name="Goeker M."/>
        </authorList>
    </citation>
    <scope>NUCLEOTIDE SEQUENCE [LARGE SCALE GENOMIC DNA]</scope>
    <source>
        <strain evidence="10 11">DSM 45169</strain>
    </source>
</reference>
<dbReference type="EMBL" id="PZZP01000003">
    <property type="protein sequence ID" value="PTM54712.1"/>
    <property type="molecule type" value="Genomic_DNA"/>
</dbReference>
<evidence type="ECO:0000256" key="8">
    <source>
        <dbReference type="ARBA" id="ARBA00023136"/>
    </source>
</evidence>
<dbReference type="HAMAP" id="MF_00422">
    <property type="entry name" value="SecE"/>
    <property type="match status" value="1"/>
</dbReference>
<dbReference type="PROSITE" id="PS01067">
    <property type="entry name" value="SECE_SEC61G"/>
    <property type="match status" value="1"/>
</dbReference>
<evidence type="ECO:0000313" key="10">
    <source>
        <dbReference type="EMBL" id="PTM54712.1"/>
    </source>
</evidence>
<evidence type="ECO:0000256" key="7">
    <source>
        <dbReference type="ARBA" id="ARBA00023010"/>
    </source>
</evidence>
<evidence type="ECO:0000313" key="11">
    <source>
        <dbReference type="Proteomes" id="UP000241639"/>
    </source>
</evidence>
<protein>
    <recommendedName>
        <fullName evidence="9">Protein translocase subunit SecE</fullName>
    </recommendedName>
</protein>
<evidence type="ECO:0000256" key="6">
    <source>
        <dbReference type="ARBA" id="ARBA00022989"/>
    </source>
</evidence>
<evidence type="ECO:0000256" key="3">
    <source>
        <dbReference type="ARBA" id="ARBA00022475"/>
    </source>
</evidence>
<evidence type="ECO:0000256" key="5">
    <source>
        <dbReference type="ARBA" id="ARBA00022927"/>
    </source>
</evidence>
<dbReference type="InterPro" id="IPR005807">
    <property type="entry name" value="SecE_bac"/>
</dbReference>
<keyword evidence="7 9" id="KW-0811">Translocation</keyword>
<dbReference type="GO" id="GO:0065002">
    <property type="term" value="P:intracellular protein transmembrane transport"/>
    <property type="evidence" value="ECO:0007669"/>
    <property type="project" value="UniProtKB-UniRule"/>
</dbReference>
<keyword evidence="8 9" id="KW-0472">Membrane</keyword>
<dbReference type="OrthoDB" id="9813233at2"/>
<dbReference type="GO" id="GO:0006605">
    <property type="term" value="P:protein targeting"/>
    <property type="evidence" value="ECO:0007669"/>
    <property type="project" value="UniProtKB-UniRule"/>
</dbReference>
<comment type="similarity">
    <text evidence="9">Belongs to the SecE/SEC61-gamma family.</text>
</comment>
<keyword evidence="4 9" id="KW-0812">Transmembrane</keyword>
<evidence type="ECO:0000256" key="1">
    <source>
        <dbReference type="ARBA" id="ARBA00004370"/>
    </source>
</evidence>
<accession>A0A2T4Z1R7</accession>
<dbReference type="Proteomes" id="UP000241639">
    <property type="component" value="Unassembled WGS sequence"/>
</dbReference>
<dbReference type="PANTHER" id="PTHR33910:SF1">
    <property type="entry name" value="PROTEIN TRANSLOCASE SUBUNIT SECE"/>
    <property type="match status" value="1"/>
</dbReference>
<dbReference type="InterPro" id="IPR038379">
    <property type="entry name" value="SecE_sf"/>
</dbReference>
<dbReference type="GO" id="GO:0043952">
    <property type="term" value="P:protein transport by the Sec complex"/>
    <property type="evidence" value="ECO:0007669"/>
    <property type="project" value="UniProtKB-UniRule"/>
</dbReference>
<dbReference type="NCBIfam" id="TIGR00964">
    <property type="entry name" value="secE_bact"/>
    <property type="match status" value="1"/>
</dbReference>
<evidence type="ECO:0000256" key="9">
    <source>
        <dbReference type="HAMAP-Rule" id="MF_00422"/>
    </source>
</evidence>
<keyword evidence="5 9" id="KW-0653">Protein transport</keyword>
<dbReference type="GO" id="GO:0008320">
    <property type="term" value="F:protein transmembrane transporter activity"/>
    <property type="evidence" value="ECO:0007669"/>
    <property type="project" value="UniProtKB-UniRule"/>
</dbReference>
<keyword evidence="11" id="KW-1185">Reference proteome</keyword>
<evidence type="ECO:0000256" key="2">
    <source>
        <dbReference type="ARBA" id="ARBA00022448"/>
    </source>
</evidence>
<keyword evidence="3 9" id="KW-1003">Cell membrane</keyword>
<organism evidence="10 11">
    <name type="scientific">Desmospora activa DSM 45169</name>
    <dbReference type="NCBI Taxonomy" id="1121389"/>
    <lineage>
        <taxon>Bacteria</taxon>
        <taxon>Bacillati</taxon>
        <taxon>Bacillota</taxon>
        <taxon>Bacilli</taxon>
        <taxon>Bacillales</taxon>
        <taxon>Thermoactinomycetaceae</taxon>
        <taxon>Desmospora</taxon>
    </lineage>
</organism>
<comment type="subcellular location">
    <subcellularLocation>
        <location evidence="9">Cell membrane</location>
        <topology evidence="9">Single-pass membrane protein</topology>
    </subcellularLocation>
    <subcellularLocation>
        <location evidence="1">Membrane</location>
    </subcellularLocation>
</comment>
<name>A0A2T4Z1R7_9BACL</name>
<comment type="function">
    <text evidence="9">Essential subunit of the Sec protein translocation channel SecYEG. Clamps together the 2 halves of SecY. May contact the channel plug during translocation.</text>
</comment>
<evidence type="ECO:0000256" key="4">
    <source>
        <dbReference type="ARBA" id="ARBA00022692"/>
    </source>
</evidence>